<accession>A0A4Z0YPY0</accession>
<dbReference type="Pfam" id="PF24809">
    <property type="entry name" value="DUF7708"/>
    <property type="match status" value="1"/>
</dbReference>
<evidence type="ECO:0000313" key="6">
    <source>
        <dbReference type="Proteomes" id="UP000297716"/>
    </source>
</evidence>
<evidence type="ECO:0000313" key="5">
    <source>
        <dbReference type="EMBL" id="TGJ86014.1"/>
    </source>
</evidence>
<evidence type="ECO:0000259" key="4">
    <source>
        <dbReference type="Pfam" id="PF24883"/>
    </source>
</evidence>
<evidence type="ECO:0000259" key="2">
    <source>
        <dbReference type="Pfam" id="PF22939"/>
    </source>
</evidence>
<dbReference type="PANTHER" id="PTHR10039:SF14">
    <property type="entry name" value="NACHT DOMAIN-CONTAINING PROTEIN"/>
    <property type="match status" value="1"/>
</dbReference>
<dbReference type="InterPro" id="IPR056884">
    <property type="entry name" value="NPHP3-like_N"/>
</dbReference>
<comment type="caution">
    <text evidence="5">The sequence shown here is derived from an EMBL/GenBank/DDBJ whole genome shotgun (WGS) entry which is preliminary data.</text>
</comment>
<dbReference type="Pfam" id="PF24883">
    <property type="entry name" value="NPHP3_N"/>
    <property type="match status" value="1"/>
</dbReference>
<feature type="domain" description="GPI inositol-deacylase winged helix" evidence="2">
    <location>
        <begin position="578"/>
        <end position="662"/>
    </location>
</feature>
<evidence type="ECO:0000256" key="1">
    <source>
        <dbReference type="ARBA" id="ARBA00022737"/>
    </source>
</evidence>
<feature type="domain" description="Nephrocystin 3-like N-terminal" evidence="4">
    <location>
        <begin position="309"/>
        <end position="464"/>
    </location>
</feature>
<proteinExistence type="predicted"/>
<dbReference type="OrthoDB" id="4739937at2759"/>
<dbReference type="Proteomes" id="UP000297716">
    <property type="component" value="Unassembled WGS sequence"/>
</dbReference>
<organism evidence="5 6">
    <name type="scientific">Xylaria hypoxylon</name>
    <dbReference type="NCBI Taxonomy" id="37992"/>
    <lineage>
        <taxon>Eukaryota</taxon>
        <taxon>Fungi</taxon>
        <taxon>Dikarya</taxon>
        <taxon>Ascomycota</taxon>
        <taxon>Pezizomycotina</taxon>
        <taxon>Sordariomycetes</taxon>
        <taxon>Xylariomycetidae</taxon>
        <taxon>Xylariales</taxon>
        <taxon>Xylariaceae</taxon>
        <taxon>Xylaria</taxon>
    </lineage>
</organism>
<dbReference type="AlphaFoldDB" id="A0A4Z0YPY0"/>
<dbReference type="PANTHER" id="PTHR10039">
    <property type="entry name" value="AMELOGENIN"/>
    <property type="match status" value="1"/>
</dbReference>
<dbReference type="InterPro" id="IPR056125">
    <property type="entry name" value="DUF7708"/>
</dbReference>
<protein>
    <submittedName>
        <fullName evidence="5">Uncharacterized protein</fullName>
    </submittedName>
</protein>
<gene>
    <name evidence="5" type="ORF">E0Z10_g2741</name>
</gene>
<dbReference type="InterPro" id="IPR054471">
    <property type="entry name" value="GPIID_WHD"/>
</dbReference>
<dbReference type="Pfam" id="PF22939">
    <property type="entry name" value="WHD_GPIID"/>
    <property type="match status" value="1"/>
</dbReference>
<keyword evidence="6" id="KW-1185">Reference proteome</keyword>
<reference evidence="5 6" key="1">
    <citation type="submission" date="2019-03" db="EMBL/GenBank/DDBJ databases">
        <title>Draft genome sequence of Xylaria hypoxylon DSM 108379, a ubiquitous saprotrophic-parasitic fungi on hardwood.</title>
        <authorList>
            <person name="Buettner E."/>
            <person name="Leonhardt S."/>
            <person name="Gebauer A.M."/>
            <person name="Liers C."/>
            <person name="Hofrichter M."/>
            <person name="Kellner H."/>
        </authorList>
    </citation>
    <scope>NUCLEOTIDE SEQUENCE [LARGE SCALE GENOMIC DNA]</scope>
    <source>
        <strain evidence="5 6">DSM 108379</strain>
    </source>
</reference>
<dbReference type="SUPFAM" id="SSF52540">
    <property type="entry name" value="P-loop containing nucleoside triphosphate hydrolases"/>
    <property type="match status" value="1"/>
</dbReference>
<dbReference type="EMBL" id="SKBN01000035">
    <property type="protein sequence ID" value="TGJ86014.1"/>
    <property type="molecule type" value="Genomic_DNA"/>
</dbReference>
<sequence length="693" mass="78335">MDLSQISPTDLFSKCLQAFRASLSEQNKLIFTEFQTAEEMVESLEQHLQATKNPKLYFYSQKLGAFTAALTPYFDVIGTFVQVKPEVLGGLWGSILLVLKLGTNYSGFFEKMLQMLEDISTSLPQYGDAVETCRSRTFIIQDRLQKSLSLVYADIFEFCRQVHVMLNLGSRGSKWRHRVGFLGDVIWRPFDDRFRQLLERLTRHKAVFEYEMRLQSQKMLNRIHHDQVRLDRMYENIQTALNEGFQAVKQFPDSVTMERFKKDLDHQTTLAKTWVGATDYMSIYEHAKRDRMEGSEGNASSAQNSSSFSDRVLLLYAKPGFGKTYLSTTIIDDLKSYTSFTTANQDQHNQNPLLSFFHFSRDATLGSGLMAIDGLRAIAAQMIHGVRDEPAILDSVALFMGLHSSGQMTASYDDILTTLSLLAKARPFFFVVDGVDECSDHESLLTILSNLCQSSKCRLLTLSRPDIQLPRQLSRITPRLCALNESNNYNDIELYLTRNLNAMAEDGLFGARPLSENSIHRAANQSSGVFLWTTLFASYMRNPALTPRDRHQFIADALSFSGLDGLCKAILSRLDQRSAREKKLALTIFQWIAAALYPLSSITLHTALAITPGEETSDLDYLVGFPECLPKLTGSLVEINPFGRPSFIHLSVREFLVSQRSASVPSFSLKYPHLKTATTVVEKYGTDKYFNPS</sequence>
<feature type="domain" description="DUF7708" evidence="3">
    <location>
        <begin position="63"/>
        <end position="209"/>
    </location>
</feature>
<keyword evidence="1" id="KW-0677">Repeat</keyword>
<dbReference type="Gene3D" id="3.40.50.300">
    <property type="entry name" value="P-loop containing nucleotide triphosphate hydrolases"/>
    <property type="match status" value="1"/>
</dbReference>
<name>A0A4Z0YPY0_9PEZI</name>
<dbReference type="InterPro" id="IPR027417">
    <property type="entry name" value="P-loop_NTPase"/>
</dbReference>
<evidence type="ECO:0000259" key="3">
    <source>
        <dbReference type="Pfam" id="PF24809"/>
    </source>
</evidence>